<dbReference type="Proteomes" id="UP000784294">
    <property type="component" value="Unassembled WGS sequence"/>
</dbReference>
<keyword evidence="3" id="KW-1185">Reference proteome</keyword>
<feature type="region of interest" description="Disordered" evidence="1">
    <location>
        <begin position="1"/>
        <end position="29"/>
    </location>
</feature>
<accession>A0A448WQ08</accession>
<reference evidence="2" key="1">
    <citation type="submission" date="2018-11" db="EMBL/GenBank/DDBJ databases">
        <authorList>
            <consortium name="Pathogen Informatics"/>
        </authorList>
    </citation>
    <scope>NUCLEOTIDE SEQUENCE</scope>
</reference>
<organism evidence="2 3">
    <name type="scientific">Protopolystoma xenopodis</name>
    <dbReference type="NCBI Taxonomy" id="117903"/>
    <lineage>
        <taxon>Eukaryota</taxon>
        <taxon>Metazoa</taxon>
        <taxon>Spiralia</taxon>
        <taxon>Lophotrochozoa</taxon>
        <taxon>Platyhelminthes</taxon>
        <taxon>Monogenea</taxon>
        <taxon>Polyopisthocotylea</taxon>
        <taxon>Polystomatidea</taxon>
        <taxon>Polystomatidae</taxon>
        <taxon>Protopolystoma</taxon>
    </lineage>
</organism>
<dbReference type="EMBL" id="CAAALY010031875">
    <property type="protein sequence ID" value="VEL17273.1"/>
    <property type="molecule type" value="Genomic_DNA"/>
</dbReference>
<proteinExistence type="predicted"/>
<gene>
    <name evidence="2" type="ORF">PXEA_LOCUS10713</name>
</gene>
<evidence type="ECO:0000256" key="1">
    <source>
        <dbReference type="SAM" id="MobiDB-lite"/>
    </source>
</evidence>
<evidence type="ECO:0000313" key="3">
    <source>
        <dbReference type="Proteomes" id="UP000784294"/>
    </source>
</evidence>
<feature type="compositionally biased region" description="Pro residues" evidence="1">
    <location>
        <begin position="19"/>
        <end position="28"/>
    </location>
</feature>
<protein>
    <submittedName>
        <fullName evidence="2">Uncharacterized protein</fullName>
    </submittedName>
</protein>
<name>A0A448WQ08_9PLAT</name>
<evidence type="ECO:0000313" key="2">
    <source>
        <dbReference type="EMBL" id="VEL17273.1"/>
    </source>
</evidence>
<sequence length="70" mass="7656">MLLKREVSYPPLSHDNRAPSPPRPPPALSVPLTGLVVHLTTGQPGLSCVRCMGQPLGRTERLAFPFRRQG</sequence>
<dbReference type="AlphaFoldDB" id="A0A448WQ08"/>
<comment type="caution">
    <text evidence="2">The sequence shown here is derived from an EMBL/GenBank/DDBJ whole genome shotgun (WGS) entry which is preliminary data.</text>
</comment>